<reference evidence="3" key="1">
    <citation type="submission" date="2025-08" db="UniProtKB">
        <authorList>
            <consortium name="Ensembl"/>
        </authorList>
    </citation>
    <scope>IDENTIFICATION</scope>
</reference>
<dbReference type="PANTHER" id="PTHR14102">
    <property type="entry name" value="PAR-6-RELATED"/>
    <property type="match status" value="1"/>
</dbReference>
<feature type="compositionally biased region" description="Basic residues" evidence="1">
    <location>
        <begin position="26"/>
        <end position="35"/>
    </location>
</feature>
<feature type="compositionally biased region" description="Basic and acidic residues" evidence="1">
    <location>
        <begin position="842"/>
        <end position="857"/>
    </location>
</feature>
<feature type="region of interest" description="Disordered" evidence="1">
    <location>
        <begin position="899"/>
        <end position="927"/>
    </location>
</feature>
<feature type="compositionally biased region" description="Low complexity" evidence="1">
    <location>
        <begin position="526"/>
        <end position="535"/>
    </location>
</feature>
<feature type="compositionally biased region" description="Polar residues" evidence="1">
    <location>
        <begin position="691"/>
        <end position="700"/>
    </location>
</feature>
<evidence type="ECO:0000256" key="1">
    <source>
        <dbReference type="SAM" id="MobiDB-lite"/>
    </source>
</evidence>
<dbReference type="InterPro" id="IPR001478">
    <property type="entry name" value="PDZ"/>
</dbReference>
<feature type="compositionally biased region" description="Basic and acidic residues" evidence="1">
    <location>
        <begin position="797"/>
        <end position="815"/>
    </location>
</feature>
<dbReference type="InterPro" id="IPR036034">
    <property type="entry name" value="PDZ_sf"/>
</dbReference>
<dbReference type="GO" id="GO:0005938">
    <property type="term" value="C:cell cortex"/>
    <property type="evidence" value="ECO:0007669"/>
    <property type="project" value="TreeGrafter"/>
</dbReference>
<feature type="compositionally biased region" description="Polar residues" evidence="1">
    <location>
        <begin position="652"/>
        <end position="661"/>
    </location>
</feature>
<evidence type="ECO:0000313" key="4">
    <source>
        <dbReference type="Proteomes" id="UP000694569"/>
    </source>
</evidence>
<dbReference type="Pfam" id="PF00595">
    <property type="entry name" value="PDZ"/>
    <property type="match status" value="1"/>
</dbReference>
<accession>A0A8C5R5D2</accession>
<organism evidence="3 4">
    <name type="scientific">Leptobrachium leishanense</name>
    <name type="common">Leishan spiny toad</name>
    <dbReference type="NCBI Taxonomy" id="445787"/>
    <lineage>
        <taxon>Eukaryota</taxon>
        <taxon>Metazoa</taxon>
        <taxon>Chordata</taxon>
        <taxon>Craniata</taxon>
        <taxon>Vertebrata</taxon>
        <taxon>Euteleostomi</taxon>
        <taxon>Amphibia</taxon>
        <taxon>Batrachia</taxon>
        <taxon>Anura</taxon>
        <taxon>Pelobatoidea</taxon>
        <taxon>Megophryidae</taxon>
        <taxon>Leptobrachium</taxon>
    </lineage>
</organism>
<dbReference type="AlphaFoldDB" id="A0A8C5R5D2"/>
<dbReference type="GO" id="GO:0007098">
    <property type="term" value="P:centrosome cycle"/>
    <property type="evidence" value="ECO:0007669"/>
    <property type="project" value="TreeGrafter"/>
</dbReference>
<evidence type="ECO:0000259" key="2">
    <source>
        <dbReference type="PROSITE" id="PS50106"/>
    </source>
</evidence>
<dbReference type="Gene3D" id="2.30.42.10">
    <property type="match status" value="1"/>
</dbReference>
<protein>
    <recommendedName>
        <fullName evidence="2">PDZ domain-containing protein</fullName>
    </recommendedName>
</protein>
<feature type="compositionally biased region" description="Polar residues" evidence="1">
    <location>
        <begin position="817"/>
        <end position="827"/>
    </location>
</feature>
<feature type="compositionally biased region" description="Polar residues" evidence="1">
    <location>
        <begin position="402"/>
        <end position="416"/>
    </location>
</feature>
<proteinExistence type="predicted"/>
<reference evidence="3" key="2">
    <citation type="submission" date="2025-09" db="UniProtKB">
        <authorList>
            <consortium name="Ensembl"/>
        </authorList>
    </citation>
    <scope>IDENTIFICATION</scope>
</reference>
<feature type="compositionally biased region" description="Gly residues" evidence="1">
    <location>
        <begin position="391"/>
        <end position="401"/>
    </location>
</feature>
<feature type="compositionally biased region" description="Low complexity" evidence="1">
    <location>
        <begin position="667"/>
        <end position="683"/>
    </location>
</feature>
<feature type="domain" description="PDZ" evidence="2">
    <location>
        <begin position="1007"/>
        <end position="1091"/>
    </location>
</feature>
<dbReference type="PANTHER" id="PTHR14102:SF12">
    <property type="entry name" value="CDNA SEQUENCE BC034090"/>
    <property type="match status" value="1"/>
</dbReference>
<keyword evidence="4" id="KW-1185">Reference proteome</keyword>
<dbReference type="Ensembl" id="ENSLLET00000049746.1">
    <property type="protein sequence ID" value="ENSLLEP00000047867.1"/>
    <property type="gene ID" value="ENSLLEG00000030226.1"/>
</dbReference>
<feature type="region of interest" description="Disordered" evidence="1">
    <location>
        <begin position="451"/>
        <end position="503"/>
    </location>
</feature>
<dbReference type="OrthoDB" id="10058001at2759"/>
<dbReference type="GO" id="GO:0016324">
    <property type="term" value="C:apical plasma membrane"/>
    <property type="evidence" value="ECO:0007669"/>
    <property type="project" value="TreeGrafter"/>
</dbReference>
<dbReference type="GeneTree" id="ENSGT00390000013003"/>
<dbReference type="InterPro" id="IPR032756">
    <property type="entry name" value="DUF4685"/>
</dbReference>
<feature type="region of interest" description="Disordered" evidence="1">
    <location>
        <begin position="636"/>
        <end position="877"/>
    </location>
</feature>
<feature type="compositionally biased region" description="Low complexity" evidence="1">
    <location>
        <begin position="296"/>
        <end position="326"/>
    </location>
</feature>
<dbReference type="GO" id="GO:0060341">
    <property type="term" value="P:regulation of cellular localization"/>
    <property type="evidence" value="ECO:0007669"/>
    <property type="project" value="TreeGrafter"/>
</dbReference>
<dbReference type="InterPro" id="IPR051741">
    <property type="entry name" value="PAR6_homolog"/>
</dbReference>
<feature type="region of interest" description="Disordered" evidence="1">
    <location>
        <begin position="516"/>
        <end position="541"/>
    </location>
</feature>
<sequence length="1095" mass="121076">MAAEVNMRSCQSPIESEPRGTSKANKSPRKAKPSSRRCGATEDGGLEDTKAVTKTSVLQGKIKALKEKHKECKAVECNGEERDAVEDALVNPQLRTYLTEDAFESSSPMRSPDTGQETLSSVDPWGNCRTDGTGNQTFNGNLSMAISDLNPKTAEIKPRIWPEPPPRTSFHLDVSPCTNNLSLAERVERNRQELRSRFNQVTTYTAETFHGDGNHHTDTSKEGSPRMFHSDMDGDSGGSLPSSENYRELSVRHEQAKQLLHRARMKAKGASPLRASHCVISQPHSQPPLRRSPGISCTTTDGGSLSDSSSSDYCSGQRGSRGGSPSHVRFQDESERDAEERYRERQQQSPQALSVNTTPPVKQHSNGNVSWTQHLLPSEQCGTSSSYQNGSGVGQIPGGTVQGSSSRNIQLGSRITQEAPLGYTSGTRPSPHWILPSQPWRIHSELIRETHIGGDSTPDSSGEDEGNRSQSKSSLSCAIRPNVKNKPPNTFPKPGSNANYSNLEDDTGGIVYGAYKKHYPPPLKPNPKNKNPENNVETQTVPKTCPLDNAMKYMIHPIPQNSNTKATVRSGNAGLELRRDLKPDIGTGDILVNLETTAGRKRLMPENINAQPVPVVPHSKRTIPPLDVDSVESNFSFPGRVPMPPAGRAPTTVPSRANRFTTRPEKTLTQLSLSNSQVSSVQNEEIRKNTLPKSTQNNQEAAEDHQMFSQTGTKAKEHRTKERPHRSRKVTENEMPNNVKDHRGPGRTHVPSEQVERERSHLIKRHSDREHPHPIRDQGVLKEHENRSMSNSSRQHLTNDRHIATGEERHTERRGTQRQQRYINCTNKGDDMCQSISQENSTQDKHRLQEPENERGKNAPMMPQSPVQPSMKKSDIRSGMKKIFSTFGLTARPRMDRFQSSSLEQISHNRDTVTDGDSDSFNGALKPSVIKKSPSLQSLKLMSPFHLPRKASSVQNLLGKSDRSAVYVTGDNNTAPRRALSVEDIGSPDMPRSLGRVSQVYPDGTRHLELQRPSQGNFGFTISSGNGRPDSGVYVQEMNDASTAKLYSGLLRVGDEILELNGTKVSILGQAQLNEMMTSAPVLSLRVLHQRRTKC</sequence>
<feature type="compositionally biased region" description="Polar residues" evidence="1">
    <location>
        <begin position="347"/>
        <end position="390"/>
    </location>
</feature>
<evidence type="ECO:0000313" key="3">
    <source>
        <dbReference type="Ensembl" id="ENSLLEP00000047867.1"/>
    </source>
</evidence>
<feature type="region of interest" description="Disordered" evidence="1">
    <location>
        <begin position="208"/>
        <end position="251"/>
    </location>
</feature>
<dbReference type="GO" id="GO:0007163">
    <property type="term" value="P:establishment or maintenance of cell polarity"/>
    <property type="evidence" value="ECO:0007669"/>
    <property type="project" value="TreeGrafter"/>
</dbReference>
<feature type="region of interest" description="Disordered" evidence="1">
    <location>
        <begin position="103"/>
        <end position="127"/>
    </location>
</feature>
<dbReference type="SMART" id="SM00228">
    <property type="entry name" value="PDZ"/>
    <property type="match status" value="1"/>
</dbReference>
<feature type="compositionally biased region" description="Basic and acidic residues" evidence="1">
    <location>
        <begin position="754"/>
        <end position="787"/>
    </location>
</feature>
<dbReference type="Pfam" id="PF15737">
    <property type="entry name" value="DUF4685"/>
    <property type="match status" value="1"/>
</dbReference>
<dbReference type="SUPFAM" id="SSF50156">
    <property type="entry name" value="PDZ domain-like"/>
    <property type="match status" value="1"/>
</dbReference>
<feature type="region of interest" description="Disordered" evidence="1">
    <location>
        <begin position="1"/>
        <end position="49"/>
    </location>
</feature>
<feature type="compositionally biased region" description="Polar residues" evidence="1">
    <location>
        <begin position="104"/>
        <end position="121"/>
    </location>
</feature>
<feature type="compositionally biased region" description="Basic and acidic residues" evidence="1">
    <location>
        <begin position="209"/>
        <end position="232"/>
    </location>
</feature>
<feature type="compositionally biased region" description="Basic residues" evidence="1">
    <location>
        <begin position="716"/>
        <end position="728"/>
    </location>
</feature>
<dbReference type="PROSITE" id="PS50106">
    <property type="entry name" value="PDZ"/>
    <property type="match status" value="1"/>
</dbReference>
<feature type="compositionally biased region" description="Low complexity" evidence="1">
    <location>
        <begin position="860"/>
        <end position="871"/>
    </location>
</feature>
<feature type="compositionally biased region" description="Basic and acidic residues" evidence="1">
    <location>
        <begin position="329"/>
        <end position="346"/>
    </location>
</feature>
<dbReference type="Proteomes" id="UP000694569">
    <property type="component" value="Unplaced"/>
</dbReference>
<name>A0A8C5R5D2_9ANUR</name>
<dbReference type="GO" id="GO:0005634">
    <property type="term" value="C:nucleus"/>
    <property type="evidence" value="ECO:0007669"/>
    <property type="project" value="TreeGrafter"/>
</dbReference>
<feature type="region of interest" description="Disordered" evidence="1">
    <location>
        <begin position="280"/>
        <end position="436"/>
    </location>
</feature>